<organism evidence="2 3">
    <name type="scientific">Lactobacillus helveticus CIRM-BIA 951</name>
    <dbReference type="NCBI Taxonomy" id="1226334"/>
    <lineage>
        <taxon>Bacteria</taxon>
        <taxon>Bacillati</taxon>
        <taxon>Bacillota</taxon>
        <taxon>Bacilli</taxon>
        <taxon>Lactobacillales</taxon>
        <taxon>Lactobacillaceae</taxon>
        <taxon>Lactobacillus</taxon>
    </lineage>
</organism>
<gene>
    <name evidence="2" type="ORF">LHCIRMBIA951_00510</name>
</gene>
<dbReference type="EMBL" id="CBUK010000079">
    <property type="protein sequence ID" value="CDI58529.1"/>
    <property type="molecule type" value="Genomic_DNA"/>
</dbReference>
<comment type="caution">
    <text evidence="2">The sequence shown here is derived from an EMBL/GenBank/DDBJ whole genome shotgun (WGS) entry which is preliminary data.</text>
</comment>
<dbReference type="HOGENOM" id="CLU_1641603_0_0_9"/>
<evidence type="ECO:0000313" key="2">
    <source>
        <dbReference type="EMBL" id="CDI58529.1"/>
    </source>
</evidence>
<name>U6F696_LACHE</name>
<proteinExistence type="predicted"/>
<accession>U6F696</accession>
<keyword evidence="1" id="KW-0812">Transmembrane</keyword>
<evidence type="ECO:0000313" key="3">
    <source>
        <dbReference type="Proteomes" id="UP000017248"/>
    </source>
</evidence>
<reference evidence="2" key="1">
    <citation type="submission" date="2013-09" db="EMBL/GenBank/DDBJ databases">
        <title>Draft Genome Sequence of five Lactobacillus helveticus strains CIRM-BIA 101T, 103, 104, 951 and 953 isolated from milk product.</title>
        <authorList>
            <person name="Valence F."/>
            <person name="Chuat V."/>
            <person name="Ma L."/>
            <person name="Creno S."/>
            <person name="Falentin H."/>
            <person name="Lortal S."/>
            <person name="Bizet C."/>
            <person name="Clermont D."/>
            <person name="Loux V."/>
            <person name="Bouchier C."/>
            <person name="Cousin S."/>
        </authorList>
    </citation>
    <scope>NUCLEOTIDE SEQUENCE [LARGE SCALE GENOMIC DNA]</scope>
    <source>
        <strain evidence="2">CIRM-BIA 951</strain>
    </source>
</reference>
<evidence type="ECO:0000256" key="1">
    <source>
        <dbReference type="SAM" id="Phobius"/>
    </source>
</evidence>
<keyword evidence="1" id="KW-0472">Membrane</keyword>
<dbReference type="Proteomes" id="UP000017248">
    <property type="component" value="Unassembled WGS sequence"/>
</dbReference>
<dbReference type="AlphaFoldDB" id="U6F696"/>
<protein>
    <submittedName>
        <fullName evidence="2">Uncharacterized protein</fullName>
    </submittedName>
</protein>
<keyword evidence="3" id="KW-1185">Reference proteome</keyword>
<keyword evidence="1" id="KW-1133">Transmembrane helix</keyword>
<sequence>MVNNLVHLGNTIWQWLVQNIFSISALAISLLTLHRNRTTLEVKFSPRIDRTMDLSTEITDKNGNYIHAYRNVFLVSVEIINSSPNDIAYYDLYAFDPKTNNFLEFVNPKAFSFSHPGVGVIHYINKVTFNILNVPLEQYGVFKANSYTKFDLPLLLLIPMK</sequence>
<feature type="transmembrane region" description="Helical" evidence="1">
    <location>
        <begin position="12"/>
        <end position="33"/>
    </location>
</feature>
<dbReference type="RefSeq" id="WP_023190878.1">
    <property type="nucleotide sequence ID" value="NZ_HG530835.1"/>
</dbReference>